<gene>
    <name evidence="1" type="ORF">KR093_000283</name>
</gene>
<dbReference type="Proteomes" id="UP001200034">
    <property type="component" value="Unassembled WGS sequence"/>
</dbReference>
<protein>
    <submittedName>
        <fullName evidence="1">Uncharacterized protein</fullName>
    </submittedName>
</protein>
<dbReference type="AlphaFoldDB" id="A0AAD4JRT2"/>
<accession>A0AAD4JRT2</accession>
<name>A0AAD4JRT2_9MUSC</name>
<evidence type="ECO:0000313" key="2">
    <source>
        <dbReference type="Proteomes" id="UP001200034"/>
    </source>
</evidence>
<evidence type="ECO:0000313" key="1">
    <source>
        <dbReference type="EMBL" id="KAH8358443.1"/>
    </source>
</evidence>
<comment type="caution">
    <text evidence="1">The sequence shown here is derived from an EMBL/GenBank/DDBJ whole genome shotgun (WGS) entry which is preliminary data.</text>
</comment>
<organism evidence="1 2">
    <name type="scientific">Drosophila rubida</name>
    <dbReference type="NCBI Taxonomy" id="30044"/>
    <lineage>
        <taxon>Eukaryota</taxon>
        <taxon>Metazoa</taxon>
        <taxon>Ecdysozoa</taxon>
        <taxon>Arthropoda</taxon>
        <taxon>Hexapoda</taxon>
        <taxon>Insecta</taxon>
        <taxon>Pterygota</taxon>
        <taxon>Neoptera</taxon>
        <taxon>Endopterygota</taxon>
        <taxon>Diptera</taxon>
        <taxon>Brachycera</taxon>
        <taxon>Muscomorpha</taxon>
        <taxon>Ephydroidea</taxon>
        <taxon>Drosophilidae</taxon>
        <taxon>Drosophila</taxon>
    </lineage>
</organism>
<dbReference type="EMBL" id="JAJJHW010003409">
    <property type="protein sequence ID" value="KAH8358443.1"/>
    <property type="molecule type" value="Genomic_DNA"/>
</dbReference>
<reference evidence="1" key="1">
    <citation type="journal article" date="2021" name="Mol. Ecol. Resour.">
        <title>Phylogenomic analyses of the genus Drosophila reveals genomic signals of climate adaptation.</title>
        <authorList>
            <person name="Li F."/>
            <person name="Rane R.V."/>
            <person name="Luria V."/>
            <person name="Xiong Z."/>
            <person name="Chen J."/>
            <person name="Li Z."/>
            <person name="Catullo R.A."/>
            <person name="Griffin P.C."/>
            <person name="Schiffer M."/>
            <person name="Pearce S."/>
            <person name="Lee S.F."/>
            <person name="McElroy K."/>
            <person name="Stocker A."/>
            <person name="Shirriffs J."/>
            <person name="Cockerell F."/>
            <person name="Coppin C."/>
            <person name="Sgro C.M."/>
            <person name="Karger A."/>
            <person name="Cain J.W."/>
            <person name="Weber J.A."/>
            <person name="Santpere G."/>
            <person name="Kirschner M.W."/>
            <person name="Hoffmann A.A."/>
            <person name="Oakeshott J.G."/>
            <person name="Zhang G."/>
        </authorList>
    </citation>
    <scope>NUCLEOTIDE SEQUENCE</scope>
    <source>
        <strain evidence="1">BGI-SZ-2011g</strain>
    </source>
</reference>
<proteinExistence type="predicted"/>
<sequence length="82" mass="8921">MQFPKSAYGNAVIATKPPFVRSRYSLRWRKTTTTISPPSTTGRAIELATSTQHPASKLGTSTASPDYDYYGTGEAADNLVHK</sequence>
<keyword evidence="2" id="KW-1185">Reference proteome</keyword>